<gene>
    <name evidence="2" type="ORF">SG35_010775</name>
</gene>
<protein>
    <recommendedName>
        <fullName evidence="4">Transmembrane anchor protein</fullName>
    </recommendedName>
</protein>
<sequence>MESNQESRSLIKASVIAFAIAILALVFFILPAEYNLDPTGVGKQLGLTVFNENQAATNTGAQGSSEKAPGEQNSVVLTVPAGKGIEYKLSVQQFKKVNYEWLTDGGEIYVDLHGEPAGDTSGYFESYAIATLPEMKGSFTAPFDGSHGWYWKNTSSKDMKIQLLFDGDYIIEGLK</sequence>
<dbReference type="Proteomes" id="UP000032568">
    <property type="component" value="Chromosome"/>
</dbReference>
<dbReference type="EMBL" id="CP059735">
    <property type="protein sequence ID" value="WDE01067.1"/>
    <property type="molecule type" value="Genomic_DNA"/>
</dbReference>
<organism evidence="2 3">
    <name type="scientific">Thalassomonas actiniarum</name>
    <dbReference type="NCBI Taxonomy" id="485447"/>
    <lineage>
        <taxon>Bacteria</taxon>
        <taxon>Pseudomonadati</taxon>
        <taxon>Pseudomonadota</taxon>
        <taxon>Gammaproteobacteria</taxon>
        <taxon>Alteromonadales</taxon>
        <taxon>Colwelliaceae</taxon>
        <taxon>Thalassomonas</taxon>
    </lineage>
</organism>
<keyword evidence="1" id="KW-0812">Transmembrane</keyword>
<dbReference type="AlphaFoldDB" id="A0AAE9YWW3"/>
<keyword evidence="1" id="KW-0472">Membrane</keyword>
<evidence type="ECO:0000313" key="2">
    <source>
        <dbReference type="EMBL" id="WDE01067.1"/>
    </source>
</evidence>
<dbReference type="RefSeq" id="WP_044833501.1">
    <property type="nucleotide sequence ID" value="NZ_CP059735.1"/>
</dbReference>
<keyword evidence="1" id="KW-1133">Transmembrane helix</keyword>
<name>A0AAE9YWW3_9GAMM</name>
<evidence type="ECO:0008006" key="4">
    <source>
        <dbReference type="Google" id="ProtNLM"/>
    </source>
</evidence>
<evidence type="ECO:0000313" key="3">
    <source>
        <dbReference type="Proteomes" id="UP000032568"/>
    </source>
</evidence>
<reference evidence="2 3" key="1">
    <citation type="journal article" date="2015" name="Genome Announc.">
        <title>Draft Genome Sequences of Marine Isolates of Thalassomonas viridans and Thalassomonas actiniarum.</title>
        <authorList>
            <person name="Olonade I."/>
            <person name="van Zyl L.J."/>
            <person name="Trindade M."/>
        </authorList>
    </citation>
    <scope>NUCLEOTIDE SEQUENCE [LARGE SCALE GENOMIC DNA]</scope>
    <source>
        <strain evidence="2 3">A5K-106</strain>
    </source>
</reference>
<feature type="transmembrane region" description="Helical" evidence="1">
    <location>
        <begin position="9"/>
        <end position="30"/>
    </location>
</feature>
<evidence type="ECO:0000256" key="1">
    <source>
        <dbReference type="SAM" id="Phobius"/>
    </source>
</evidence>
<reference evidence="2 3" key="2">
    <citation type="journal article" date="2022" name="Mar. Drugs">
        <title>Bioassay-Guided Fractionation Leads to the Detection of Cholic Acid Generated by the Rare Thalassomonas sp.</title>
        <authorList>
            <person name="Pheiffer F."/>
            <person name="Schneider Y.K."/>
            <person name="Hansen E.H."/>
            <person name="Andersen J.H."/>
            <person name="Isaksson J."/>
            <person name="Busche T."/>
            <person name="R C."/>
            <person name="Kalinowski J."/>
            <person name="Zyl L.V."/>
            <person name="Trindade M."/>
        </authorList>
    </citation>
    <scope>NUCLEOTIDE SEQUENCE [LARGE SCALE GENOMIC DNA]</scope>
    <source>
        <strain evidence="2 3">A5K-106</strain>
    </source>
</reference>
<dbReference type="KEGG" id="tact:SG35_010775"/>
<keyword evidence="3" id="KW-1185">Reference proteome</keyword>
<proteinExistence type="predicted"/>
<accession>A0AAE9YWW3</accession>